<protein>
    <recommendedName>
        <fullName evidence="1">Fe2OG dioxygenase domain-containing protein</fullName>
    </recommendedName>
</protein>
<dbReference type="InterPro" id="IPR044861">
    <property type="entry name" value="IPNS-like_FE2OG_OXY"/>
</dbReference>
<dbReference type="PROSITE" id="PS51471">
    <property type="entry name" value="FE2OG_OXY"/>
    <property type="match status" value="1"/>
</dbReference>
<dbReference type="PANTHER" id="PTHR47990">
    <property type="entry name" value="2-OXOGLUTARATE (2OG) AND FE(II)-DEPENDENT OXYGENASE SUPERFAMILY PROTEIN-RELATED"/>
    <property type="match status" value="1"/>
</dbReference>
<dbReference type="AlphaFoldDB" id="A0A8T0NPQ8"/>
<dbReference type="Pfam" id="PF03171">
    <property type="entry name" value="2OG-FeII_Oxy"/>
    <property type="match status" value="1"/>
</dbReference>
<dbReference type="InterPro" id="IPR005123">
    <property type="entry name" value="Oxoglu/Fe-dep_dioxygenase_dom"/>
</dbReference>
<reference evidence="2" key="1">
    <citation type="submission" date="2020-05" db="EMBL/GenBank/DDBJ databases">
        <title>WGS assembly of Panicum virgatum.</title>
        <authorList>
            <person name="Lovell J.T."/>
            <person name="Jenkins J."/>
            <person name="Shu S."/>
            <person name="Juenger T.E."/>
            <person name="Schmutz J."/>
        </authorList>
    </citation>
    <scope>NUCLEOTIDE SEQUENCE</scope>
    <source>
        <strain evidence="2">AP13</strain>
    </source>
</reference>
<sequence>MGIVAHTDPGVLVVLAQDGVGGLQVKHTGDEGRSQWVDVKPVPGALVINVGDLLQMMSNDEYKSVEHRVVMNTQEEASVSIALFFNPRKRGDSNFYGPLPELVSPENAAKYRNFTIPEFLETFSRELASKVLLEHFKV</sequence>
<feature type="domain" description="Fe2OG dioxygenase" evidence="1">
    <location>
        <begin position="1"/>
        <end position="87"/>
    </location>
</feature>
<accession>A0A8T0NPQ8</accession>
<evidence type="ECO:0000313" key="3">
    <source>
        <dbReference type="Proteomes" id="UP000823388"/>
    </source>
</evidence>
<evidence type="ECO:0000259" key="1">
    <source>
        <dbReference type="PROSITE" id="PS51471"/>
    </source>
</evidence>
<dbReference type="SUPFAM" id="SSF51197">
    <property type="entry name" value="Clavaminate synthase-like"/>
    <property type="match status" value="1"/>
</dbReference>
<organism evidence="2 3">
    <name type="scientific">Panicum virgatum</name>
    <name type="common">Blackwell switchgrass</name>
    <dbReference type="NCBI Taxonomy" id="38727"/>
    <lineage>
        <taxon>Eukaryota</taxon>
        <taxon>Viridiplantae</taxon>
        <taxon>Streptophyta</taxon>
        <taxon>Embryophyta</taxon>
        <taxon>Tracheophyta</taxon>
        <taxon>Spermatophyta</taxon>
        <taxon>Magnoliopsida</taxon>
        <taxon>Liliopsida</taxon>
        <taxon>Poales</taxon>
        <taxon>Poaceae</taxon>
        <taxon>PACMAD clade</taxon>
        <taxon>Panicoideae</taxon>
        <taxon>Panicodae</taxon>
        <taxon>Paniceae</taxon>
        <taxon>Panicinae</taxon>
        <taxon>Panicum</taxon>
        <taxon>Panicum sect. Hiantes</taxon>
    </lineage>
</organism>
<dbReference type="Gene3D" id="2.60.120.330">
    <property type="entry name" value="B-lactam Antibiotic, Isopenicillin N Synthase, Chain"/>
    <property type="match status" value="1"/>
</dbReference>
<dbReference type="Proteomes" id="UP000823388">
    <property type="component" value="Chromosome 9K"/>
</dbReference>
<keyword evidence="3" id="KW-1185">Reference proteome</keyword>
<proteinExistence type="predicted"/>
<gene>
    <name evidence="2" type="ORF">PVAP13_9KG281339</name>
</gene>
<evidence type="ECO:0000313" key="2">
    <source>
        <dbReference type="EMBL" id="KAG2550022.1"/>
    </source>
</evidence>
<name>A0A8T0NPQ8_PANVG</name>
<dbReference type="InterPro" id="IPR027443">
    <property type="entry name" value="IPNS-like_sf"/>
</dbReference>
<comment type="caution">
    <text evidence="2">The sequence shown here is derived from an EMBL/GenBank/DDBJ whole genome shotgun (WGS) entry which is preliminary data.</text>
</comment>
<dbReference type="EMBL" id="CM029053">
    <property type="protein sequence ID" value="KAG2550022.1"/>
    <property type="molecule type" value="Genomic_DNA"/>
</dbReference>
<dbReference type="InterPro" id="IPR050231">
    <property type="entry name" value="Iron_ascorbate_oxido_reductase"/>
</dbReference>